<dbReference type="Pfam" id="PF14344">
    <property type="entry name" value="DUF4397"/>
    <property type="match status" value="1"/>
</dbReference>
<feature type="region of interest" description="Disordered" evidence="1">
    <location>
        <begin position="8"/>
        <end position="29"/>
    </location>
</feature>
<evidence type="ECO:0000256" key="1">
    <source>
        <dbReference type="SAM" id="MobiDB-lite"/>
    </source>
</evidence>
<evidence type="ECO:0000313" key="3">
    <source>
        <dbReference type="EMBL" id="RFZ78162.1"/>
    </source>
</evidence>
<dbReference type="RefSeq" id="WP_117417760.1">
    <property type="nucleotide sequence ID" value="NZ_QOHO01000045.1"/>
</dbReference>
<sequence>MGIIYYMQNDTKTDQSPDPNQDTSEISDTDEHWTSVITVFPKPIIPCYFCNNSEYGLVRFLNAAIGYNPFQIFISKQLAVNGLDNGDMSQYGRVSANMQTVTVEDENGYVYIEKQIEVPVGQAITVAVINSDSGVDIMEIMDRYCNGGINSGCFRVCNLSITNRKVNVFLNEGVLTFLEVDYKEVTGFKYQKTGFYLVSVMNSNAQSENVLLSSNIYIRGNASYTLYVFNWSNTMNAIRILIVEDRKN</sequence>
<name>A0A3E2NB04_9FIRM</name>
<comment type="caution">
    <text evidence="3">The sequence shown here is derived from an EMBL/GenBank/DDBJ whole genome shotgun (WGS) entry which is preliminary data.</text>
</comment>
<dbReference type="OrthoDB" id="1848046at2"/>
<evidence type="ECO:0000313" key="4">
    <source>
        <dbReference type="Proteomes" id="UP000260680"/>
    </source>
</evidence>
<feature type="compositionally biased region" description="Polar residues" evidence="1">
    <location>
        <begin position="8"/>
        <end position="26"/>
    </location>
</feature>
<gene>
    <name evidence="3" type="ORF">DS742_14835</name>
</gene>
<protein>
    <submittedName>
        <fullName evidence="3">DUF4397 domain-containing protein</fullName>
    </submittedName>
</protein>
<accession>A0A3E2NB04</accession>
<reference evidence="3 4" key="1">
    <citation type="submission" date="2018-07" db="EMBL/GenBank/DDBJ databases">
        <title>New species, Clostridium PI-S10-A1B.</title>
        <authorList>
            <person name="Krishna G."/>
            <person name="Summeta K."/>
            <person name="Shikha S."/>
            <person name="Prabhu P.B."/>
            <person name="Suresh K."/>
        </authorList>
    </citation>
    <scope>NUCLEOTIDE SEQUENCE [LARGE SCALE GENOMIC DNA]</scope>
    <source>
        <strain evidence="3 4">PI-S10-A1B</strain>
    </source>
</reference>
<dbReference type="AlphaFoldDB" id="A0A3E2NB04"/>
<feature type="domain" description="DUF4397" evidence="2">
    <location>
        <begin position="57"/>
        <end position="168"/>
    </location>
</feature>
<evidence type="ECO:0000259" key="2">
    <source>
        <dbReference type="Pfam" id="PF14344"/>
    </source>
</evidence>
<dbReference type="InterPro" id="IPR025510">
    <property type="entry name" value="DUF4397"/>
</dbReference>
<organism evidence="3 4">
    <name type="scientific">Lacrimispora amygdalina</name>
    <dbReference type="NCBI Taxonomy" id="253257"/>
    <lineage>
        <taxon>Bacteria</taxon>
        <taxon>Bacillati</taxon>
        <taxon>Bacillota</taxon>
        <taxon>Clostridia</taxon>
        <taxon>Lachnospirales</taxon>
        <taxon>Lachnospiraceae</taxon>
        <taxon>Lacrimispora</taxon>
    </lineage>
</organism>
<dbReference type="EMBL" id="QOHO01000045">
    <property type="protein sequence ID" value="RFZ78162.1"/>
    <property type="molecule type" value="Genomic_DNA"/>
</dbReference>
<proteinExistence type="predicted"/>
<dbReference type="Proteomes" id="UP000260680">
    <property type="component" value="Unassembled WGS sequence"/>
</dbReference>